<dbReference type="GeneID" id="63844753"/>
<evidence type="ECO:0000313" key="3">
    <source>
        <dbReference type="Proteomes" id="UP000800039"/>
    </source>
</evidence>
<dbReference type="SUPFAM" id="SSF46565">
    <property type="entry name" value="Chaperone J-domain"/>
    <property type="match status" value="1"/>
</dbReference>
<dbReference type="PROSITE" id="PS50076">
    <property type="entry name" value="DNAJ_2"/>
    <property type="match status" value="1"/>
</dbReference>
<dbReference type="AlphaFoldDB" id="A0A9P4GLI2"/>
<name>A0A9P4GLI2_9PLEO</name>
<evidence type="ECO:0000259" key="1">
    <source>
        <dbReference type="PROSITE" id="PS50076"/>
    </source>
</evidence>
<feature type="non-terminal residue" evidence="2">
    <location>
        <position position="1"/>
    </location>
</feature>
<evidence type="ECO:0000313" key="2">
    <source>
        <dbReference type="EMBL" id="KAF1847800.1"/>
    </source>
</evidence>
<protein>
    <recommendedName>
        <fullName evidence="1">J domain-containing protein</fullName>
    </recommendedName>
</protein>
<reference evidence="2" key="1">
    <citation type="submission" date="2020-01" db="EMBL/GenBank/DDBJ databases">
        <authorList>
            <consortium name="DOE Joint Genome Institute"/>
            <person name="Haridas S."/>
            <person name="Albert R."/>
            <person name="Binder M."/>
            <person name="Bloem J."/>
            <person name="Labutti K."/>
            <person name="Salamov A."/>
            <person name="Andreopoulos B."/>
            <person name="Baker S.E."/>
            <person name="Barry K."/>
            <person name="Bills G."/>
            <person name="Bluhm B.H."/>
            <person name="Cannon C."/>
            <person name="Castanera R."/>
            <person name="Culley D.E."/>
            <person name="Daum C."/>
            <person name="Ezra D."/>
            <person name="Gonzalez J.B."/>
            <person name="Henrissat B."/>
            <person name="Kuo A."/>
            <person name="Liang C."/>
            <person name="Lipzen A."/>
            <person name="Lutzoni F."/>
            <person name="Magnuson J."/>
            <person name="Mondo S."/>
            <person name="Nolan M."/>
            <person name="Ohm R."/>
            <person name="Pangilinan J."/>
            <person name="Park H.-J."/>
            <person name="Ramirez L."/>
            <person name="Alfaro M."/>
            <person name="Sun H."/>
            <person name="Tritt A."/>
            <person name="Yoshinaga Y."/>
            <person name="Zwiers L.-H."/>
            <person name="Turgeon B.G."/>
            <person name="Goodwin S.B."/>
            <person name="Spatafora J.W."/>
            <person name="Crous P.W."/>
            <person name="Grigoriev I.V."/>
        </authorList>
    </citation>
    <scope>NUCLEOTIDE SEQUENCE</scope>
    <source>
        <strain evidence="2">CBS 394.84</strain>
    </source>
</reference>
<accession>A0A9P4GLI2</accession>
<keyword evidence="3" id="KW-1185">Reference proteome</keyword>
<gene>
    <name evidence="2" type="ORF">K460DRAFT_265849</name>
</gene>
<comment type="caution">
    <text evidence="2">The sequence shown here is derived from an EMBL/GenBank/DDBJ whole genome shotgun (WGS) entry which is preliminary data.</text>
</comment>
<proteinExistence type="predicted"/>
<dbReference type="OrthoDB" id="3690858at2759"/>
<dbReference type="InterPro" id="IPR036869">
    <property type="entry name" value="J_dom_sf"/>
</dbReference>
<dbReference type="Gene3D" id="1.10.287.110">
    <property type="entry name" value="DnaJ domain"/>
    <property type="match status" value="1"/>
</dbReference>
<organism evidence="2 3">
    <name type="scientific">Cucurbitaria berberidis CBS 394.84</name>
    <dbReference type="NCBI Taxonomy" id="1168544"/>
    <lineage>
        <taxon>Eukaryota</taxon>
        <taxon>Fungi</taxon>
        <taxon>Dikarya</taxon>
        <taxon>Ascomycota</taxon>
        <taxon>Pezizomycotina</taxon>
        <taxon>Dothideomycetes</taxon>
        <taxon>Pleosporomycetidae</taxon>
        <taxon>Pleosporales</taxon>
        <taxon>Pleosporineae</taxon>
        <taxon>Cucurbitariaceae</taxon>
        <taxon>Cucurbitaria</taxon>
    </lineage>
</organism>
<feature type="non-terminal residue" evidence="2">
    <location>
        <position position="69"/>
    </location>
</feature>
<dbReference type="EMBL" id="ML976615">
    <property type="protein sequence ID" value="KAF1847800.1"/>
    <property type="molecule type" value="Genomic_DNA"/>
</dbReference>
<sequence length="69" mass="8139">KSTYSRLALILHPDRQMAKTETQKRKAATRMCDINRAKEILLDVERRRAFDEAGAVYSHEFQEWKKSSK</sequence>
<dbReference type="Pfam" id="PF00226">
    <property type="entry name" value="DnaJ"/>
    <property type="match status" value="1"/>
</dbReference>
<dbReference type="InterPro" id="IPR001623">
    <property type="entry name" value="DnaJ_domain"/>
</dbReference>
<dbReference type="RefSeq" id="XP_040790363.1">
    <property type="nucleotide sequence ID" value="XM_040927500.1"/>
</dbReference>
<feature type="domain" description="J" evidence="1">
    <location>
        <begin position="1"/>
        <end position="54"/>
    </location>
</feature>
<dbReference type="Proteomes" id="UP000800039">
    <property type="component" value="Unassembled WGS sequence"/>
</dbReference>